<name>A0A2N6KIQ2_9CYAN</name>
<evidence type="ECO:0000313" key="2">
    <source>
        <dbReference type="Proteomes" id="UP000235025"/>
    </source>
</evidence>
<dbReference type="EMBL" id="NMQA01000076">
    <property type="protein sequence ID" value="PLZ99395.1"/>
    <property type="molecule type" value="Genomic_DNA"/>
</dbReference>
<comment type="caution">
    <text evidence="1">The sequence shown here is derived from an EMBL/GenBank/DDBJ whole genome shotgun (WGS) entry which is preliminary data.</text>
</comment>
<protein>
    <submittedName>
        <fullName evidence="1">DUF2459 domain-containing protein</fullName>
    </submittedName>
</protein>
<organism evidence="1 2">
    <name type="scientific">Fischerella thermalis CCMEE 5268</name>
    <dbReference type="NCBI Taxonomy" id="2019662"/>
    <lineage>
        <taxon>Bacteria</taxon>
        <taxon>Bacillati</taxon>
        <taxon>Cyanobacteriota</taxon>
        <taxon>Cyanophyceae</taxon>
        <taxon>Nostocales</taxon>
        <taxon>Hapalosiphonaceae</taxon>
        <taxon>Fischerella</taxon>
    </lineage>
</organism>
<sequence>MRLCRIAKFALLGIASILLVWMLSPATIVPPADPAEPVKIHVTDHGWHSRLVLPTGNDELIQYAYGDWNYFALNQQDLKNGAAALLVPTQGTLGRRKFSNIIELQQIIQQQDYTLFSLEVAQAKVTQLLKLLGERFSRNIETSIENPQTGLTLVQDDQDYTLLHNSNHELVEWLQDLDCQIHGFIMWANFRVKHP</sequence>
<reference evidence="1 2" key="1">
    <citation type="submission" date="2017-07" db="EMBL/GenBank/DDBJ databases">
        <title>Genomes of Fischerella (Mastigocladus) sp. strains.</title>
        <authorList>
            <person name="Miller S.R."/>
        </authorList>
    </citation>
    <scope>NUCLEOTIDE SEQUENCE [LARGE SCALE GENOMIC DNA]</scope>
    <source>
        <strain evidence="1 2">CCMEE 5268</strain>
    </source>
</reference>
<proteinExistence type="predicted"/>
<dbReference type="RefSeq" id="WP_102172102.1">
    <property type="nucleotide sequence ID" value="NZ_NMQA01000076.1"/>
</dbReference>
<evidence type="ECO:0000313" key="1">
    <source>
        <dbReference type="EMBL" id="PLZ99395.1"/>
    </source>
</evidence>
<dbReference type="AlphaFoldDB" id="A0A2N6KIQ2"/>
<dbReference type="Proteomes" id="UP000235025">
    <property type="component" value="Unassembled WGS sequence"/>
</dbReference>
<accession>A0A2N6KIQ2</accession>
<gene>
    <name evidence="1" type="ORF">CEN50_07415</name>
</gene>